<keyword evidence="3 9" id="KW-0808">Transferase</keyword>
<keyword evidence="10" id="KW-1185">Reference proteome</keyword>
<dbReference type="PANTHER" id="PTHR30244">
    <property type="entry name" value="TRANSAMINASE"/>
    <property type="match status" value="1"/>
</dbReference>
<dbReference type="FunFam" id="3.40.640.10:FF:000090">
    <property type="entry name" value="Pyridoxal phosphate-dependent aminotransferase"/>
    <property type="match status" value="1"/>
</dbReference>
<comment type="cofactor">
    <cofactor evidence="1">
        <name>pyridoxal 5'-phosphate</name>
        <dbReference type="ChEBI" id="CHEBI:597326"/>
    </cofactor>
</comment>
<evidence type="ECO:0000256" key="4">
    <source>
        <dbReference type="ARBA" id="ARBA00022898"/>
    </source>
</evidence>
<feature type="modified residue" description="N6-(pyridoxal phosphate)lysine" evidence="7">
    <location>
        <position position="181"/>
    </location>
</feature>
<protein>
    <submittedName>
        <fullName evidence="9">DegT/DnrJ/EryC1/StrS family aminotransferase</fullName>
    </submittedName>
</protein>
<dbReference type="GO" id="GO:0030170">
    <property type="term" value="F:pyridoxal phosphate binding"/>
    <property type="evidence" value="ECO:0007669"/>
    <property type="project" value="TreeGrafter"/>
</dbReference>
<evidence type="ECO:0000256" key="7">
    <source>
        <dbReference type="PIRSR" id="PIRSR000390-2"/>
    </source>
</evidence>
<evidence type="ECO:0000256" key="3">
    <source>
        <dbReference type="ARBA" id="ARBA00022679"/>
    </source>
</evidence>
<dbReference type="GO" id="GO:0000271">
    <property type="term" value="P:polysaccharide biosynthetic process"/>
    <property type="evidence" value="ECO:0007669"/>
    <property type="project" value="TreeGrafter"/>
</dbReference>
<sequence>MIPVASPVLSGMEKAYVAECIDSTWISSAGKFIGKFEAAFAALCGSEYAVACNNGTTALHLALAAVGIGPGDEVIVPTLTYIATANAVRYCGATPVFADSEPDTLNVDPTDVKRKITERTKAIIPVHLYGHPADMTALMNIADEHGLTVIEDAAEAHGAEVDGRRVGSIGHMGVFSFFGNKIVTTGEGGAVTTDDPDLAARLRLLRGQGMDPKRRYWFPEVGYNYRMTNIAAAIGLAQLEQFDAFVARRDEIGALYDEHLADVEGLALPIQRPDARRVHWLYTISVEDFTDAQRDQLIEALHTDGVETRPVFYPLHVMPPYLEETRYPVAEHRGATGISLPTHVGLSDHDIHEVCEKLMRHLAVVRGTAN</sequence>
<comment type="similarity">
    <text evidence="5 8">Belongs to the DegT/DnrJ/EryC1 family.</text>
</comment>
<evidence type="ECO:0000313" key="9">
    <source>
        <dbReference type="EMBL" id="QAY63392.1"/>
    </source>
</evidence>
<dbReference type="OrthoDB" id="9804264at2"/>
<dbReference type="EMBL" id="CP035495">
    <property type="protein sequence ID" value="QAY63392.1"/>
    <property type="molecule type" value="Genomic_DNA"/>
</dbReference>
<dbReference type="InterPro" id="IPR000653">
    <property type="entry name" value="DegT/StrS_aminotransferase"/>
</dbReference>
<dbReference type="Gene3D" id="3.40.640.10">
    <property type="entry name" value="Type I PLP-dependent aspartate aminotransferase-like (Major domain)"/>
    <property type="match status" value="1"/>
</dbReference>
<dbReference type="CDD" id="cd00616">
    <property type="entry name" value="AHBA_syn"/>
    <property type="match status" value="1"/>
</dbReference>
<dbReference type="PIRSF" id="PIRSF000390">
    <property type="entry name" value="PLP_StrS"/>
    <property type="match status" value="1"/>
</dbReference>
<dbReference type="Pfam" id="PF01041">
    <property type="entry name" value="DegT_DnrJ_EryC1"/>
    <property type="match status" value="1"/>
</dbReference>
<gene>
    <name evidence="9" type="ORF">ET495_09170</name>
</gene>
<dbReference type="KEGG" id="xyl:ET495_09170"/>
<organism evidence="9 10">
    <name type="scientific">Xylanimonas allomyrinae</name>
    <dbReference type="NCBI Taxonomy" id="2509459"/>
    <lineage>
        <taxon>Bacteria</taxon>
        <taxon>Bacillati</taxon>
        <taxon>Actinomycetota</taxon>
        <taxon>Actinomycetes</taxon>
        <taxon>Micrococcales</taxon>
        <taxon>Promicromonosporaceae</taxon>
        <taxon>Xylanimonas</taxon>
    </lineage>
</organism>
<dbReference type="Proteomes" id="UP000291758">
    <property type="component" value="Chromosome"/>
</dbReference>
<evidence type="ECO:0000256" key="6">
    <source>
        <dbReference type="PIRSR" id="PIRSR000390-1"/>
    </source>
</evidence>
<dbReference type="PANTHER" id="PTHR30244:SF34">
    <property type="entry name" value="DTDP-4-AMINO-4,6-DIDEOXYGALACTOSE TRANSAMINASE"/>
    <property type="match status" value="1"/>
</dbReference>
<proteinExistence type="inferred from homology"/>
<name>A0A4P6EL50_9MICO</name>
<evidence type="ECO:0000256" key="8">
    <source>
        <dbReference type="RuleBase" id="RU004508"/>
    </source>
</evidence>
<evidence type="ECO:0000256" key="5">
    <source>
        <dbReference type="ARBA" id="ARBA00037999"/>
    </source>
</evidence>
<evidence type="ECO:0000313" key="10">
    <source>
        <dbReference type="Proteomes" id="UP000291758"/>
    </source>
</evidence>
<keyword evidence="2 9" id="KW-0032">Aminotransferase</keyword>
<dbReference type="AlphaFoldDB" id="A0A4P6EL50"/>
<feature type="active site" description="Proton acceptor" evidence="6">
    <location>
        <position position="181"/>
    </location>
</feature>
<evidence type="ECO:0000256" key="2">
    <source>
        <dbReference type="ARBA" id="ARBA00022576"/>
    </source>
</evidence>
<dbReference type="InterPro" id="IPR015422">
    <property type="entry name" value="PyrdxlP-dep_Trfase_small"/>
</dbReference>
<dbReference type="InterPro" id="IPR015424">
    <property type="entry name" value="PyrdxlP-dep_Trfase"/>
</dbReference>
<reference evidence="9 10" key="1">
    <citation type="submission" date="2019-01" db="EMBL/GenBank/DDBJ databases">
        <title>Genome sequencing of strain 2JSPR-7.</title>
        <authorList>
            <person name="Heo J."/>
            <person name="Kim S.-J."/>
            <person name="Kim J.-S."/>
            <person name="Hong S.-B."/>
            <person name="Kwon S.-W."/>
        </authorList>
    </citation>
    <scope>NUCLEOTIDE SEQUENCE [LARGE SCALE GENOMIC DNA]</scope>
    <source>
        <strain evidence="9 10">2JSPR-7</strain>
    </source>
</reference>
<keyword evidence="4 7" id="KW-0663">Pyridoxal phosphate</keyword>
<dbReference type="GO" id="GO:0008483">
    <property type="term" value="F:transaminase activity"/>
    <property type="evidence" value="ECO:0007669"/>
    <property type="project" value="UniProtKB-KW"/>
</dbReference>
<evidence type="ECO:0000256" key="1">
    <source>
        <dbReference type="ARBA" id="ARBA00001933"/>
    </source>
</evidence>
<dbReference type="SUPFAM" id="SSF53383">
    <property type="entry name" value="PLP-dependent transferases"/>
    <property type="match status" value="1"/>
</dbReference>
<accession>A0A4P6EL50</accession>
<dbReference type="InterPro" id="IPR015421">
    <property type="entry name" value="PyrdxlP-dep_Trfase_major"/>
</dbReference>
<dbReference type="Gene3D" id="3.90.1150.10">
    <property type="entry name" value="Aspartate Aminotransferase, domain 1"/>
    <property type="match status" value="1"/>
</dbReference>